<feature type="region of interest" description="Disordered" evidence="1">
    <location>
        <begin position="117"/>
        <end position="139"/>
    </location>
</feature>
<evidence type="ECO:0000313" key="3">
    <source>
        <dbReference type="Proteomes" id="UP001431313"/>
    </source>
</evidence>
<sequence length="497" mass="49389">MAAAVLLAGGGGTWFAVAASDDGSGRTAPGAEREVAPPPLRLDGHTEEAASPGSSTGSPGPGIAPGEPAPGGVVYRAAGELPQGPDSARVHRPRGTVAAADVTRLARALGLTGEPRSVGADWQVGPAKDGTGPSLRVSREAPGTWTYQLSGTAAGPTGDNCLKGKECPSGGVPGARDGAVPGRAGGPVGEEAAKRAAAPVLAALGQKDAALDASQVMGAERVVNADPVVGGLPTYGWSTGLRIGPDGAVTGGSGRLKAPAEDAEYPVIGAREALALLNADPGDGGAGIAGCATPAPLTKDSPALTGDAPAVTGDSSAVTEDAPARPCEPKAPGARETVTVTGARFGLAAAFTDGRPLLVPSWLFEVAPKGAARPFTITYPAVAPDHLAPAPGRTPRPSDPGSSEVGTPGQAARQIQSYQVDGRKLTAHFWGGVCSTYALTAEETASRVRLTVVEKPTEPGRACVMIAKEQTATVTLKAPLGARPVLDAASGERVPLA</sequence>
<reference evidence="2" key="1">
    <citation type="submission" date="2022-08" db="EMBL/GenBank/DDBJ databases">
        <authorList>
            <person name="Somphong A."/>
            <person name="Phongsopitanun W."/>
        </authorList>
    </citation>
    <scope>NUCLEOTIDE SEQUENCE</scope>
    <source>
        <strain evidence="2">LP05-1</strain>
    </source>
</reference>
<name>A0ABT2CFY3_9ACTN</name>
<organism evidence="2 3">
    <name type="scientific">Streptomyces pyxinae</name>
    <dbReference type="NCBI Taxonomy" id="2970734"/>
    <lineage>
        <taxon>Bacteria</taxon>
        <taxon>Bacillati</taxon>
        <taxon>Actinomycetota</taxon>
        <taxon>Actinomycetes</taxon>
        <taxon>Kitasatosporales</taxon>
        <taxon>Streptomycetaceae</taxon>
        <taxon>Streptomyces</taxon>
    </lineage>
</organism>
<feature type="region of interest" description="Disordered" evidence="1">
    <location>
        <begin position="299"/>
        <end position="334"/>
    </location>
</feature>
<evidence type="ECO:0000256" key="1">
    <source>
        <dbReference type="SAM" id="MobiDB-lite"/>
    </source>
</evidence>
<feature type="region of interest" description="Disordered" evidence="1">
    <location>
        <begin position="386"/>
        <end position="411"/>
    </location>
</feature>
<feature type="region of interest" description="Disordered" evidence="1">
    <location>
        <begin position="18"/>
        <end position="94"/>
    </location>
</feature>
<dbReference type="Proteomes" id="UP001431313">
    <property type="component" value="Unassembled WGS sequence"/>
</dbReference>
<dbReference type="EMBL" id="JANUGQ010000008">
    <property type="protein sequence ID" value="MCS0636328.1"/>
    <property type="molecule type" value="Genomic_DNA"/>
</dbReference>
<comment type="caution">
    <text evidence="2">The sequence shown here is derived from an EMBL/GenBank/DDBJ whole genome shotgun (WGS) entry which is preliminary data.</text>
</comment>
<gene>
    <name evidence="2" type="ORF">NX801_11790</name>
</gene>
<evidence type="ECO:0008006" key="4">
    <source>
        <dbReference type="Google" id="ProtNLM"/>
    </source>
</evidence>
<feature type="compositionally biased region" description="Low complexity" evidence="1">
    <location>
        <begin position="49"/>
        <end position="58"/>
    </location>
</feature>
<protein>
    <recommendedName>
        <fullName evidence="4">Large membrane protein</fullName>
    </recommendedName>
</protein>
<accession>A0ABT2CFY3</accession>
<keyword evidence="3" id="KW-1185">Reference proteome</keyword>
<evidence type="ECO:0000313" key="2">
    <source>
        <dbReference type="EMBL" id="MCS0636328.1"/>
    </source>
</evidence>
<proteinExistence type="predicted"/>